<dbReference type="PROSITE" id="PS50011">
    <property type="entry name" value="PROTEIN_KINASE_DOM"/>
    <property type="match status" value="1"/>
</dbReference>
<sequence length="210" mass="23996">VEVPIPKQDRFEERYTPIPSQPLAKYYYGNKTKKLDQIDIAPGDWGVSSWIDKHLTKHIQPVLLRSPEVLIEAPWDQSTDIWNLGAVLPENFRAIRLFSGQVPPGEQYKLRSHLAEIVAASGPFPKELLEKSNVEIVQSMFDDERKIKDLGWNVEYPAFSSEELFPGLEQKTREVFGSLLSTMLKVDPVERPTAEQLLGHPWFDSDLQLA</sequence>
<proteinExistence type="predicted"/>
<name>A0AAN6WNX2_9PEZI</name>
<dbReference type="GO" id="GO:0005524">
    <property type="term" value="F:ATP binding"/>
    <property type="evidence" value="ECO:0007669"/>
    <property type="project" value="UniProtKB-KW"/>
</dbReference>
<accession>A0AAN6WNX2</accession>
<feature type="domain" description="Protein kinase" evidence="6">
    <location>
        <begin position="1"/>
        <end position="203"/>
    </location>
</feature>
<dbReference type="GO" id="GO:0043484">
    <property type="term" value="P:regulation of RNA splicing"/>
    <property type="evidence" value="ECO:0007669"/>
    <property type="project" value="TreeGrafter"/>
</dbReference>
<dbReference type="PANTHER" id="PTHR45646">
    <property type="entry name" value="SERINE/THREONINE-PROTEIN KINASE DOA-RELATED"/>
    <property type="match status" value="1"/>
</dbReference>
<evidence type="ECO:0000256" key="1">
    <source>
        <dbReference type="ARBA" id="ARBA00022527"/>
    </source>
</evidence>
<evidence type="ECO:0000313" key="8">
    <source>
        <dbReference type="Proteomes" id="UP001302126"/>
    </source>
</evidence>
<dbReference type="Proteomes" id="UP001302126">
    <property type="component" value="Unassembled WGS sequence"/>
</dbReference>
<dbReference type="InterPro" id="IPR011009">
    <property type="entry name" value="Kinase-like_dom_sf"/>
</dbReference>
<organism evidence="7 8">
    <name type="scientific">Podospora australis</name>
    <dbReference type="NCBI Taxonomy" id="1536484"/>
    <lineage>
        <taxon>Eukaryota</taxon>
        <taxon>Fungi</taxon>
        <taxon>Dikarya</taxon>
        <taxon>Ascomycota</taxon>
        <taxon>Pezizomycotina</taxon>
        <taxon>Sordariomycetes</taxon>
        <taxon>Sordariomycetidae</taxon>
        <taxon>Sordariales</taxon>
        <taxon>Podosporaceae</taxon>
        <taxon>Podospora</taxon>
    </lineage>
</organism>
<evidence type="ECO:0000256" key="3">
    <source>
        <dbReference type="ARBA" id="ARBA00022741"/>
    </source>
</evidence>
<feature type="non-terminal residue" evidence="7">
    <location>
        <position position="1"/>
    </location>
</feature>
<keyword evidence="8" id="KW-1185">Reference proteome</keyword>
<dbReference type="AlphaFoldDB" id="A0AAN6WNX2"/>
<dbReference type="GO" id="GO:0004674">
    <property type="term" value="F:protein serine/threonine kinase activity"/>
    <property type="evidence" value="ECO:0007669"/>
    <property type="project" value="UniProtKB-KW"/>
</dbReference>
<dbReference type="PANTHER" id="PTHR45646:SF11">
    <property type="entry name" value="SERINE_THREONINE-PROTEIN KINASE DOA"/>
    <property type="match status" value="1"/>
</dbReference>
<evidence type="ECO:0000259" key="6">
    <source>
        <dbReference type="PROSITE" id="PS50011"/>
    </source>
</evidence>
<dbReference type="Gene3D" id="1.10.510.10">
    <property type="entry name" value="Transferase(Phosphotransferase) domain 1"/>
    <property type="match status" value="1"/>
</dbReference>
<dbReference type="EMBL" id="MU864527">
    <property type="protein sequence ID" value="KAK4183732.1"/>
    <property type="molecule type" value="Genomic_DNA"/>
</dbReference>
<dbReference type="Pfam" id="PF00069">
    <property type="entry name" value="Pkinase"/>
    <property type="match status" value="1"/>
</dbReference>
<evidence type="ECO:0000256" key="5">
    <source>
        <dbReference type="ARBA" id="ARBA00022840"/>
    </source>
</evidence>
<protein>
    <submittedName>
        <fullName evidence="7">Kinase-like domain-containing protein</fullName>
    </submittedName>
</protein>
<dbReference type="GO" id="GO:0005634">
    <property type="term" value="C:nucleus"/>
    <property type="evidence" value="ECO:0007669"/>
    <property type="project" value="TreeGrafter"/>
</dbReference>
<comment type="caution">
    <text evidence="7">The sequence shown here is derived from an EMBL/GenBank/DDBJ whole genome shotgun (WGS) entry which is preliminary data.</text>
</comment>
<keyword evidence="3" id="KW-0547">Nucleotide-binding</keyword>
<keyword evidence="1" id="KW-0723">Serine/threonine-protein kinase</keyword>
<dbReference type="InterPro" id="IPR000719">
    <property type="entry name" value="Prot_kinase_dom"/>
</dbReference>
<evidence type="ECO:0000256" key="4">
    <source>
        <dbReference type="ARBA" id="ARBA00022777"/>
    </source>
</evidence>
<reference evidence="7" key="2">
    <citation type="submission" date="2023-05" db="EMBL/GenBank/DDBJ databases">
        <authorList>
            <consortium name="Lawrence Berkeley National Laboratory"/>
            <person name="Steindorff A."/>
            <person name="Hensen N."/>
            <person name="Bonometti L."/>
            <person name="Westerberg I."/>
            <person name="Brannstrom I.O."/>
            <person name="Guillou S."/>
            <person name="Cros-Aarteil S."/>
            <person name="Calhoun S."/>
            <person name="Haridas S."/>
            <person name="Kuo A."/>
            <person name="Mondo S."/>
            <person name="Pangilinan J."/>
            <person name="Riley R."/>
            <person name="Labutti K."/>
            <person name="Andreopoulos B."/>
            <person name="Lipzen A."/>
            <person name="Chen C."/>
            <person name="Yanf M."/>
            <person name="Daum C."/>
            <person name="Ng V."/>
            <person name="Clum A."/>
            <person name="Ohm R."/>
            <person name="Martin F."/>
            <person name="Silar P."/>
            <person name="Natvig D."/>
            <person name="Lalanne C."/>
            <person name="Gautier V."/>
            <person name="Ament-Velasquez S.L."/>
            <person name="Kruys A."/>
            <person name="Hutchinson M.I."/>
            <person name="Powell A.J."/>
            <person name="Barry K."/>
            <person name="Miller A.N."/>
            <person name="Grigoriev I.V."/>
            <person name="Debuchy R."/>
            <person name="Gladieux P."/>
            <person name="Thoren M.H."/>
            <person name="Johannesson H."/>
        </authorList>
    </citation>
    <scope>NUCLEOTIDE SEQUENCE</scope>
    <source>
        <strain evidence="7">PSN309</strain>
    </source>
</reference>
<gene>
    <name evidence="7" type="ORF">QBC35DRAFT_542302</name>
</gene>
<dbReference type="InterPro" id="IPR051175">
    <property type="entry name" value="CLK_kinases"/>
</dbReference>
<keyword evidence="4 7" id="KW-0418">Kinase</keyword>
<dbReference type="SUPFAM" id="SSF56112">
    <property type="entry name" value="Protein kinase-like (PK-like)"/>
    <property type="match status" value="1"/>
</dbReference>
<evidence type="ECO:0000313" key="7">
    <source>
        <dbReference type="EMBL" id="KAK4183732.1"/>
    </source>
</evidence>
<reference evidence="7" key="1">
    <citation type="journal article" date="2023" name="Mol. Phylogenet. Evol.">
        <title>Genome-scale phylogeny and comparative genomics of the fungal order Sordariales.</title>
        <authorList>
            <person name="Hensen N."/>
            <person name="Bonometti L."/>
            <person name="Westerberg I."/>
            <person name="Brannstrom I.O."/>
            <person name="Guillou S."/>
            <person name="Cros-Aarteil S."/>
            <person name="Calhoun S."/>
            <person name="Haridas S."/>
            <person name="Kuo A."/>
            <person name="Mondo S."/>
            <person name="Pangilinan J."/>
            <person name="Riley R."/>
            <person name="LaButti K."/>
            <person name="Andreopoulos B."/>
            <person name="Lipzen A."/>
            <person name="Chen C."/>
            <person name="Yan M."/>
            <person name="Daum C."/>
            <person name="Ng V."/>
            <person name="Clum A."/>
            <person name="Steindorff A."/>
            <person name="Ohm R.A."/>
            <person name="Martin F."/>
            <person name="Silar P."/>
            <person name="Natvig D.O."/>
            <person name="Lalanne C."/>
            <person name="Gautier V."/>
            <person name="Ament-Velasquez S.L."/>
            <person name="Kruys A."/>
            <person name="Hutchinson M.I."/>
            <person name="Powell A.J."/>
            <person name="Barry K."/>
            <person name="Miller A.N."/>
            <person name="Grigoriev I.V."/>
            <person name="Debuchy R."/>
            <person name="Gladieux P."/>
            <person name="Hiltunen Thoren M."/>
            <person name="Johannesson H."/>
        </authorList>
    </citation>
    <scope>NUCLEOTIDE SEQUENCE</scope>
    <source>
        <strain evidence="7">PSN309</strain>
    </source>
</reference>
<evidence type="ECO:0000256" key="2">
    <source>
        <dbReference type="ARBA" id="ARBA00022679"/>
    </source>
</evidence>
<keyword evidence="2" id="KW-0808">Transferase</keyword>
<keyword evidence="5" id="KW-0067">ATP-binding</keyword>